<feature type="region of interest" description="Disordered" evidence="3">
    <location>
        <begin position="810"/>
        <end position="975"/>
    </location>
</feature>
<dbReference type="InterPro" id="IPR051165">
    <property type="entry name" value="Multifunctional_ANK_Repeat"/>
</dbReference>
<dbReference type="PANTHER" id="PTHR24123:SF105">
    <property type="entry name" value="CARD- AND ANK-DOMAIN CONTAINING INFLAMMASOME ADAPTER PROTEIN"/>
    <property type="match status" value="1"/>
</dbReference>
<feature type="compositionally biased region" description="Acidic residues" evidence="3">
    <location>
        <begin position="550"/>
        <end position="559"/>
    </location>
</feature>
<feature type="compositionally biased region" description="Basic and acidic residues" evidence="3">
    <location>
        <begin position="871"/>
        <end position="896"/>
    </location>
</feature>
<dbReference type="EMBL" id="JAINUG010000110">
    <property type="protein sequence ID" value="KAJ8396021.1"/>
    <property type="molecule type" value="Genomic_DNA"/>
</dbReference>
<evidence type="ECO:0000259" key="4">
    <source>
        <dbReference type="PROSITE" id="PS50017"/>
    </source>
</evidence>
<feature type="region of interest" description="Disordered" evidence="3">
    <location>
        <begin position="1160"/>
        <end position="1192"/>
    </location>
</feature>
<feature type="region of interest" description="Disordered" evidence="3">
    <location>
        <begin position="166"/>
        <end position="185"/>
    </location>
</feature>
<evidence type="ECO:0000256" key="1">
    <source>
        <dbReference type="ARBA" id="ARBA00022737"/>
    </source>
</evidence>
<accession>A0AAD7S712</accession>
<organism evidence="5 6">
    <name type="scientific">Aldrovandia affinis</name>
    <dbReference type="NCBI Taxonomy" id="143900"/>
    <lineage>
        <taxon>Eukaryota</taxon>
        <taxon>Metazoa</taxon>
        <taxon>Chordata</taxon>
        <taxon>Craniata</taxon>
        <taxon>Vertebrata</taxon>
        <taxon>Euteleostomi</taxon>
        <taxon>Actinopterygii</taxon>
        <taxon>Neopterygii</taxon>
        <taxon>Teleostei</taxon>
        <taxon>Notacanthiformes</taxon>
        <taxon>Halosauridae</taxon>
        <taxon>Aldrovandia</taxon>
    </lineage>
</organism>
<feature type="region of interest" description="Disordered" evidence="3">
    <location>
        <begin position="990"/>
        <end position="1112"/>
    </location>
</feature>
<evidence type="ECO:0000313" key="5">
    <source>
        <dbReference type="EMBL" id="KAJ8396021.1"/>
    </source>
</evidence>
<evidence type="ECO:0000256" key="3">
    <source>
        <dbReference type="SAM" id="MobiDB-lite"/>
    </source>
</evidence>
<proteinExistence type="predicted"/>
<dbReference type="SUPFAM" id="SSF47986">
    <property type="entry name" value="DEATH domain"/>
    <property type="match status" value="1"/>
</dbReference>
<feature type="compositionally biased region" description="Polar residues" evidence="3">
    <location>
        <begin position="394"/>
        <end position="422"/>
    </location>
</feature>
<protein>
    <recommendedName>
        <fullName evidence="4">Death domain-containing protein</fullName>
    </recommendedName>
</protein>
<dbReference type="AlphaFoldDB" id="A0AAD7S712"/>
<dbReference type="InterPro" id="IPR011029">
    <property type="entry name" value="DEATH-like_dom_sf"/>
</dbReference>
<reference evidence="5" key="1">
    <citation type="journal article" date="2023" name="Science">
        <title>Genome structures resolve the early diversification of teleost fishes.</title>
        <authorList>
            <person name="Parey E."/>
            <person name="Louis A."/>
            <person name="Montfort J."/>
            <person name="Bouchez O."/>
            <person name="Roques C."/>
            <person name="Iampietro C."/>
            <person name="Lluch J."/>
            <person name="Castinel A."/>
            <person name="Donnadieu C."/>
            <person name="Desvignes T."/>
            <person name="Floi Bucao C."/>
            <person name="Jouanno E."/>
            <person name="Wen M."/>
            <person name="Mejri S."/>
            <person name="Dirks R."/>
            <person name="Jansen H."/>
            <person name="Henkel C."/>
            <person name="Chen W.J."/>
            <person name="Zahm M."/>
            <person name="Cabau C."/>
            <person name="Klopp C."/>
            <person name="Thompson A.W."/>
            <person name="Robinson-Rechavi M."/>
            <person name="Braasch I."/>
            <person name="Lecointre G."/>
            <person name="Bobe J."/>
            <person name="Postlethwait J.H."/>
            <person name="Berthelot C."/>
            <person name="Roest Crollius H."/>
            <person name="Guiguen Y."/>
        </authorList>
    </citation>
    <scope>NUCLEOTIDE SEQUENCE</scope>
    <source>
        <strain evidence="5">NC1722</strain>
    </source>
</reference>
<feature type="compositionally biased region" description="Polar residues" evidence="3">
    <location>
        <begin position="228"/>
        <end position="237"/>
    </location>
</feature>
<dbReference type="SMART" id="SM00005">
    <property type="entry name" value="DEATH"/>
    <property type="match status" value="1"/>
</dbReference>
<dbReference type="CDD" id="cd08803">
    <property type="entry name" value="Death_ank3"/>
    <property type="match status" value="1"/>
</dbReference>
<feature type="compositionally biased region" description="Basic and acidic residues" evidence="3">
    <location>
        <begin position="206"/>
        <end position="227"/>
    </location>
</feature>
<dbReference type="PANTHER" id="PTHR24123">
    <property type="entry name" value="ANKYRIN REPEAT-CONTAINING"/>
    <property type="match status" value="1"/>
</dbReference>
<dbReference type="Gene3D" id="1.10.533.10">
    <property type="entry name" value="Death Domain, Fas"/>
    <property type="match status" value="1"/>
</dbReference>
<keyword evidence="1" id="KW-0677">Repeat</keyword>
<dbReference type="PROSITE" id="PS50017">
    <property type="entry name" value="DEATH_DOMAIN"/>
    <property type="match status" value="1"/>
</dbReference>
<feature type="region of interest" description="Disordered" evidence="3">
    <location>
        <begin position="200"/>
        <end position="251"/>
    </location>
</feature>
<dbReference type="Pfam" id="PF00531">
    <property type="entry name" value="Death"/>
    <property type="match status" value="1"/>
</dbReference>
<dbReference type="InterPro" id="IPR037971">
    <property type="entry name" value="Ank3_Death"/>
</dbReference>
<comment type="caution">
    <text evidence="5">The sequence shown here is derived from an EMBL/GenBank/DDBJ whole genome shotgun (WGS) entry which is preliminary data.</text>
</comment>
<dbReference type="Proteomes" id="UP001221898">
    <property type="component" value="Unassembled WGS sequence"/>
</dbReference>
<feature type="compositionally biased region" description="Polar residues" evidence="3">
    <location>
        <begin position="466"/>
        <end position="477"/>
    </location>
</feature>
<feature type="domain" description="Death" evidence="4">
    <location>
        <begin position="691"/>
        <end position="775"/>
    </location>
</feature>
<feature type="compositionally biased region" description="Basic and acidic residues" evidence="3">
    <location>
        <begin position="139"/>
        <end position="157"/>
    </location>
</feature>
<evidence type="ECO:0000313" key="6">
    <source>
        <dbReference type="Proteomes" id="UP001221898"/>
    </source>
</evidence>
<keyword evidence="6" id="KW-1185">Reference proteome</keyword>
<keyword evidence="2" id="KW-0040">ANK repeat</keyword>
<dbReference type="FunFam" id="1.10.533.10:FF:000002">
    <property type="entry name" value="Ankyrin-3 isoform 2"/>
    <property type="match status" value="1"/>
</dbReference>
<dbReference type="GO" id="GO:0007165">
    <property type="term" value="P:signal transduction"/>
    <property type="evidence" value="ECO:0007669"/>
    <property type="project" value="InterPro"/>
</dbReference>
<feature type="compositionally biased region" description="Polar residues" evidence="3">
    <location>
        <begin position="591"/>
        <end position="600"/>
    </location>
</feature>
<feature type="region of interest" description="Disordered" evidence="3">
    <location>
        <begin position="132"/>
        <end position="157"/>
    </location>
</feature>
<feature type="region of interest" description="Disordered" evidence="3">
    <location>
        <begin position="394"/>
        <end position="616"/>
    </location>
</feature>
<sequence>MKEDLIRMTAILQTDTSSAAKGFQSDPPKESKIEDEEPFSIVEKVKEDLVKVSEILTKDALSENKTKPIKDKTPEEDWEEFSKDEIKEAQQSARSCPPSYDIETIPVRTQSISEKDFSLAKVADYLSSDMGASSLSKMSEMKHRYDEGGKDGEEKQKRVLKPAMALQEHKLKMPPSSMRSSASEKELCKLVDSVFGPDAILESPEDFSHDQDKSPLSDSGFETRSEKTPSAPQSAESTGPKPLFHDVPIPPVITETRTEVVHVIRSYEPPEESPELIIEEAGAMTSPACIEPEPKARSIKDKVKAFQMKVNTEEDSVVSKGLRVKEETHITTTTRMVYHKPTSKDTSERIEETMSVRDIMKAFQSGRDPSKELAGLFEHKAGSPEDDTLEQVSFIDSSGKSPLTPETPSSEEVSYDLTSRTPDSFIGFMPSQPSPIPEVSEESEEEEQGKAFSFKESPPEKPKPSATESTKGNQEVGSRTKEKRVAYIEFPPPPPLDSEQSDPEKKSSCPSSEAETEMMEVNLQEEHDKHLLAEPIIRVQPPSPVPPGADDSDSTEEESVFQPIPFKKYTFTLTEEEEEKASKSRKHENNGNDQESSSNGVGKADDFDLEQNGNDQSITDCSIATTAEFSHDTDATEIDSLDGYDLQDEDDGLWKMFEMTRSGAIDMSKRDFVEERLQFFQIGPQSPCERTDLRMAIVADHLGLSWTELAREMDFSVDEINHIRVDNPNSLTAQSFMLLKKWVNRDGKNATTDALTTVLTKINRMDIVTLLEGPIFDYGNISGTRCFADDNAVFLDQADGFNSIELELQTPTELSYEPPTPLRSDYFFSEEGSDSPIRNPCRPSDLSLSQQPHGPAVDAEPPTVIAEDTSLDSRGDRGVQEVLKEENVAAPEHHDSANAVQEQDMPVEQSQAEDQRPAEDAQPGIAGPAFVVREGRESGSDKEEEEMTHEQLQSLLEDIKLEEGSEGEEMTEEKVQAILCKVEQAEKDMSSIAGWHSETSSFNVEPPTPGRSLSSDLADRQENSPENSSDAITSSSKGQAGKANQNGDHAEAGALPADSVHVTGSQDDATGDSGAGPSNRDEDSLASEHKVQEGRDNESSSEEERTITTRVIRRRVILKGEQAKNIPGESVTEEQYTDEDGNIITRKVIRKVIRRVVTAEDRAQEKGKREGDSKKMEDRSKGLGSPRAKAEVGTQTCRPDCVAVTALPTGKVARRKRRKGDTGRKRFNHNGSALLYPVLEMFYYNFPAGRLLETRTQETIGR</sequence>
<evidence type="ECO:0000256" key="2">
    <source>
        <dbReference type="ARBA" id="ARBA00023043"/>
    </source>
</evidence>
<name>A0AAD7S712_9TELE</name>
<feature type="compositionally biased region" description="Polar residues" evidence="3">
    <location>
        <begin position="1024"/>
        <end position="1047"/>
    </location>
</feature>
<dbReference type="InterPro" id="IPR000488">
    <property type="entry name" value="Death_dom"/>
</dbReference>
<gene>
    <name evidence="5" type="ORF">AAFF_G00025530</name>
</gene>
<feature type="compositionally biased region" description="Basic and acidic residues" evidence="3">
    <location>
        <begin position="1079"/>
        <end position="1107"/>
    </location>
</feature>
<feature type="compositionally biased region" description="Basic and acidic residues" evidence="3">
    <location>
        <begin position="1160"/>
        <end position="1181"/>
    </location>
</feature>